<keyword evidence="3 10" id="KW-0132">Cell division</keyword>
<dbReference type="STRING" id="348151.IV55_GL001634"/>
<dbReference type="PANTHER" id="PTHR43024:SF1">
    <property type="entry name" value="UDP-N-ACETYLMURAMOYL-TRIPEPTIDE--D-ALANYL-D-ALANINE LIGASE"/>
    <property type="match status" value="1"/>
</dbReference>
<dbReference type="Pfam" id="PF08245">
    <property type="entry name" value="Mur_ligase_M"/>
    <property type="match status" value="1"/>
</dbReference>
<dbReference type="GO" id="GO:0009252">
    <property type="term" value="P:peptidoglycan biosynthetic process"/>
    <property type="evidence" value="ECO:0007669"/>
    <property type="project" value="UniProtKB-UniRule"/>
</dbReference>
<keyword evidence="9 10" id="KW-0961">Cell wall biogenesis/degradation</keyword>
<keyword evidence="7 10" id="KW-0573">Peptidoglycan synthesis</keyword>
<proteinExistence type="inferred from homology"/>
<dbReference type="SUPFAM" id="SSF53623">
    <property type="entry name" value="MurD-like peptide ligases, catalytic domain"/>
    <property type="match status" value="1"/>
</dbReference>
<dbReference type="SUPFAM" id="SSF53244">
    <property type="entry name" value="MurD-like peptide ligases, peptide-binding domain"/>
    <property type="match status" value="1"/>
</dbReference>
<keyword evidence="16" id="KW-1185">Reference proteome</keyword>
<dbReference type="InterPro" id="IPR036565">
    <property type="entry name" value="Mur-like_cat_sf"/>
</dbReference>
<dbReference type="HAMAP" id="MF_02019">
    <property type="entry name" value="MurF"/>
    <property type="match status" value="1"/>
</dbReference>
<dbReference type="PATRIC" id="fig|348151.3.peg.1685"/>
<comment type="caution">
    <text evidence="15">The sequence shown here is derived from an EMBL/GenBank/DDBJ whole genome shotgun (WGS) entry which is preliminary data.</text>
</comment>
<dbReference type="GO" id="GO:0051301">
    <property type="term" value="P:cell division"/>
    <property type="evidence" value="ECO:0007669"/>
    <property type="project" value="UniProtKB-KW"/>
</dbReference>
<dbReference type="Gene3D" id="3.40.1390.10">
    <property type="entry name" value="MurE/MurF, N-terminal domain"/>
    <property type="match status" value="1"/>
</dbReference>
<protein>
    <recommendedName>
        <fullName evidence="10 11">UDP-N-acetylmuramoyl-tripeptide--D-alanyl-D-alanine ligase</fullName>
        <ecNumber evidence="10 11">6.3.2.10</ecNumber>
    </recommendedName>
    <alternativeName>
        <fullName evidence="10">D-alanyl-D-alanine-adding enzyme</fullName>
    </alternativeName>
</protein>
<evidence type="ECO:0000313" key="15">
    <source>
        <dbReference type="EMBL" id="KRN95964.1"/>
    </source>
</evidence>
<evidence type="ECO:0000313" key="16">
    <source>
        <dbReference type="Proteomes" id="UP000051139"/>
    </source>
</evidence>
<evidence type="ECO:0000256" key="9">
    <source>
        <dbReference type="ARBA" id="ARBA00023316"/>
    </source>
</evidence>
<comment type="function">
    <text evidence="10 11">Involved in cell wall formation. Catalyzes the final step in the synthesis of UDP-N-acetylmuramoyl-pentapeptide, the precursor of murein.</text>
</comment>
<name>A0A0R2L9E3_9LACO</name>
<reference evidence="15 16" key="1">
    <citation type="journal article" date="2015" name="Genome Announc.">
        <title>Expanding the biotechnology potential of lactobacilli through comparative genomics of 213 strains and associated genera.</title>
        <authorList>
            <person name="Sun Z."/>
            <person name="Harris H.M."/>
            <person name="McCann A."/>
            <person name="Guo C."/>
            <person name="Argimon S."/>
            <person name="Zhang W."/>
            <person name="Yang X."/>
            <person name="Jeffery I.B."/>
            <person name="Cooney J.C."/>
            <person name="Kagawa T.F."/>
            <person name="Liu W."/>
            <person name="Song Y."/>
            <person name="Salvetti E."/>
            <person name="Wrobel A."/>
            <person name="Rasinkangas P."/>
            <person name="Parkhill J."/>
            <person name="Rea M.C."/>
            <person name="O'Sullivan O."/>
            <person name="Ritari J."/>
            <person name="Douillard F.P."/>
            <person name="Paul Ross R."/>
            <person name="Yang R."/>
            <person name="Briner A.E."/>
            <person name="Felis G.E."/>
            <person name="de Vos W.M."/>
            <person name="Barrangou R."/>
            <person name="Klaenhammer T.R."/>
            <person name="Caufield P.W."/>
            <person name="Cui Y."/>
            <person name="Zhang H."/>
            <person name="O'Toole P.W."/>
        </authorList>
    </citation>
    <scope>NUCLEOTIDE SEQUENCE [LARGE SCALE GENOMIC DNA]</scope>
    <source>
        <strain evidence="15 16">DSM 22696</strain>
    </source>
</reference>
<feature type="domain" description="Mur ligase C-terminal" evidence="12">
    <location>
        <begin position="320"/>
        <end position="446"/>
    </location>
</feature>
<evidence type="ECO:0000313" key="14">
    <source>
        <dbReference type="EMBL" id="GEK29154.1"/>
    </source>
</evidence>
<keyword evidence="4 10" id="KW-0547">Nucleotide-binding</keyword>
<keyword evidence="8 10" id="KW-0131">Cell cycle</keyword>
<keyword evidence="6 10" id="KW-0133">Cell shape</keyword>
<comment type="pathway">
    <text evidence="10 11">Cell wall biogenesis; peptidoglycan biosynthesis.</text>
</comment>
<dbReference type="PANTHER" id="PTHR43024">
    <property type="entry name" value="UDP-N-ACETYLMURAMOYL-TRIPEPTIDE--D-ALANYL-D-ALANINE LIGASE"/>
    <property type="match status" value="1"/>
</dbReference>
<dbReference type="EMBL" id="JQCB01000006">
    <property type="protein sequence ID" value="KRN95964.1"/>
    <property type="molecule type" value="Genomic_DNA"/>
</dbReference>
<dbReference type="GO" id="GO:0008360">
    <property type="term" value="P:regulation of cell shape"/>
    <property type="evidence" value="ECO:0007669"/>
    <property type="project" value="UniProtKB-KW"/>
</dbReference>
<sequence length="465" mass="50647">MKMQLAEVAKAVDAQNDVSQWADVTVTAVHFDSRQLAAGTLFVPLAGEHDGHEFIDSARVHGAVASFWAASKTAQAPTDFPVLIVDDPLAAMQKLARYWLSKINPQVVAVTGSNGKTTTKDMTASVLDTEYNVVKTFANYNNEVGVPYTVLSMDPNTEILVVEMGMDRFDQLDALSKLVEPDVAIITMIGEAHIEFFGTRDRIADAKMEITHGLKADGRFVFNGDEPLLAERAATIDNEQRTFGQQSSNNLYPTKITTDNEQHETSFVVNQWPDETFTIPLLGEYNVNNAMAALTVGELFHVRVANMARGLANVALTENRTQWLTGITGEAILSDIYNANPTAMKDVLQMFAKTPAAGRHIAVLGDMLELGTDADELHASVATALHANEIQSVYLIGPHMQALQQALSGDYAADNLHYYALDDKDRLTSDLAADVQASDEVLLKASHGVHLETVLSTLQNGTSKK</sequence>
<gene>
    <name evidence="10 14" type="primary">murF</name>
    <name evidence="15" type="ORF">IV55_GL001634</name>
    <name evidence="14" type="ORF">LSI01_14650</name>
</gene>
<dbReference type="AlphaFoldDB" id="A0A0R2L9E3"/>
<dbReference type="Gene3D" id="3.90.190.20">
    <property type="entry name" value="Mur ligase, C-terminal domain"/>
    <property type="match status" value="1"/>
</dbReference>
<comment type="catalytic activity">
    <reaction evidence="10">
        <text>UDP-N-acetyl-alpha-D-muramoyl-L-alanyl-gamma-D-glutamyl-L-lysine + D-alanyl-D-alanine + ATP = UDP-N-acetyl-alpha-D-muramoyl-L-alanyl-gamma-D-glutamyl-L-lysyl-D-alanyl-D-alanine + ADP + phosphate + H(+)</text>
        <dbReference type="Rhea" id="RHEA:16085"/>
        <dbReference type="ChEBI" id="CHEBI:15378"/>
        <dbReference type="ChEBI" id="CHEBI:30616"/>
        <dbReference type="ChEBI" id="CHEBI:43474"/>
        <dbReference type="ChEBI" id="CHEBI:57822"/>
        <dbReference type="ChEBI" id="CHEBI:70758"/>
        <dbReference type="ChEBI" id="CHEBI:83903"/>
        <dbReference type="ChEBI" id="CHEBI:456216"/>
        <dbReference type="EC" id="6.3.2.10"/>
    </reaction>
</comment>
<dbReference type="Gene3D" id="3.40.1190.10">
    <property type="entry name" value="Mur-like, catalytic domain"/>
    <property type="match status" value="1"/>
</dbReference>
<comment type="subcellular location">
    <subcellularLocation>
        <location evidence="10 11">Cytoplasm</location>
    </subcellularLocation>
</comment>
<evidence type="ECO:0000313" key="17">
    <source>
        <dbReference type="Proteomes" id="UP000321429"/>
    </source>
</evidence>
<evidence type="ECO:0000256" key="3">
    <source>
        <dbReference type="ARBA" id="ARBA00022618"/>
    </source>
</evidence>
<evidence type="ECO:0000256" key="11">
    <source>
        <dbReference type="RuleBase" id="RU004136"/>
    </source>
</evidence>
<evidence type="ECO:0000256" key="1">
    <source>
        <dbReference type="ARBA" id="ARBA00022490"/>
    </source>
</evidence>
<evidence type="ECO:0000256" key="5">
    <source>
        <dbReference type="ARBA" id="ARBA00022840"/>
    </source>
</evidence>
<dbReference type="InterPro" id="IPR005863">
    <property type="entry name" value="UDP-N-AcMur_synth"/>
</dbReference>
<accession>A0A0R2L9E3</accession>
<dbReference type="OrthoDB" id="9801978at2"/>
<dbReference type="RefSeq" id="WP_057810120.1">
    <property type="nucleotide sequence ID" value="NZ_BJUD01000035.1"/>
</dbReference>
<dbReference type="EC" id="6.3.2.10" evidence="10 11"/>
<dbReference type="InterPro" id="IPR004101">
    <property type="entry name" value="Mur_ligase_C"/>
</dbReference>
<dbReference type="InterPro" id="IPR035911">
    <property type="entry name" value="MurE/MurF_N"/>
</dbReference>
<dbReference type="Proteomes" id="UP000051139">
    <property type="component" value="Unassembled WGS sequence"/>
</dbReference>
<dbReference type="EMBL" id="BJUD01000035">
    <property type="protein sequence ID" value="GEK29154.1"/>
    <property type="molecule type" value="Genomic_DNA"/>
</dbReference>
<reference evidence="14 17" key="2">
    <citation type="submission" date="2019-07" db="EMBL/GenBank/DDBJ databases">
        <title>Whole genome shotgun sequence of Lactobacillus siliginis NBRC 101315.</title>
        <authorList>
            <person name="Hosoyama A."/>
            <person name="Uohara A."/>
            <person name="Ohji S."/>
            <person name="Ichikawa N."/>
        </authorList>
    </citation>
    <scope>NUCLEOTIDE SEQUENCE [LARGE SCALE GENOMIC DNA]</scope>
    <source>
        <strain evidence="14 17">NBRC 101315</strain>
    </source>
</reference>
<organism evidence="15 16">
    <name type="scientific">Furfurilactobacillus siliginis</name>
    <dbReference type="NCBI Taxonomy" id="348151"/>
    <lineage>
        <taxon>Bacteria</taxon>
        <taxon>Bacillati</taxon>
        <taxon>Bacillota</taxon>
        <taxon>Bacilli</taxon>
        <taxon>Lactobacillales</taxon>
        <taxon>Lactobacillaceae</taxon>
        <taxon>Furfurilactobacillus</taxon>
    </lineage>
</organism>
<dbReference type="SUPFAM" id="SSF63418">
    <property type="entry name" value="MurE/MurF N-terminal domain"/>
    <property type="match status" value="1"/>
</dbReference>
<evidence type="ECO:0000259" key="12">
    <source>
        <dbReference type="Pfam" id="PF02875"/>
    </source>
</evidence>
<evidence type="ECO:0000256" key="7">
    <source>
        <dbReference type="ARBA" id="ARBA00022984"/>
    </source>
</evidence>
<dbReference type="InterPro" id="IPR036615">
    <property type="entry name" value="Mur_ligase_C_dom_sf"/>
</dbReference>
<keyword evidence="1 10" id="KW-0963">Cytoplasm</keyword>
<evidence type="ECO:0000259" key="13">
    <source>
        <dbReference type="Pfam" id="PF08245"/>
    </source>
</evidence>
<comment type="catalytic activity">
    <reaction evidence="11">
        <text>D-alanyl-D-alanine + UDP-N-acetyl-alpha-D-muramoyl-L-alanyl-gamma-D-glutamyl-meso-2,6-diaminopimelate + ATP = UDP-N-acetyl-alpha-D-muramoyl-L-alanyl-gamma-D-glutamyl-meso-2,6-diaminopimeloyl-D-alanyl-D-alanine + ADP + phosphate + H(+)</text>
        <dbReference type="Rhea" id="RHEA:28374"/>
        <dbReference type="ChEBI" id="CHEBI:15378"/>
        <dbReference type="ChEBI" id="CHEBI:30616"/>
        <dbReference type="ChEBI" id="CHEBI:43474"/>
        <dbReference type="ChEBI" id="CHEBI:57822"/>
        <dbReference type="ChEBI" id="CHEBI:61386"/>
        <dbReference type="ChEBI" id="CHEBI:83905"/>
        <dbReference type="ChEBI" id="CHEBI:456216"/>
        <dbReference type="EC" id="6.3.2.10"/>
    </reaction>
</comment>
<dbReference type="GO" id="GO:0047480">
    <property type="term" value="F:UDP-N-acetylmuramoyl-tripeptide-D-alanyl-D-alanine ligase activity"/>
    <property type="evidence" value="ECO:0007669"/>
    <property type="project" value="UniProtKB-UniRule"/>
</dbReference>
<dbReference type="GO" id="GO:0005737">
    <property type="term" value="C:cytoplasm"/>
    <property type="evidence" value="ECO:0007669"/>
    <property type="project" value="UniProtKB-SubCell"/>
</dbReference>
<evidence type="ECO:0000256" key="8">
    <source>
        <dbReference type="ARBA" id="ARBA00023306"/>
    </source>
</evidence>
<evidence type="ECO:0000256" key="4">
    <source>
        <dbReference type="ARBA" id="ARBA00022741"/>
    </source>
</evidence>
<dbReference type="InterPro" id="IPR013221">
    <property type="entry name" value="Mur_ligase_cen"/>
</dbReference>
<dbReference type="Proteomes" id="UP000321429">
    <property type="component" value="Unassembled WGS sequence"/>
</dbReference>
<dbReference type="NCBIfam" id="TIGR01143">
    <property type="entry name" value="murF"/>
    <property type="match status" value="1"/>
</dbReference>
<evidence type="ECO:0000256" key="10">
    <source>
        <dbReference type="HAMAP-Rule" id="MF_02019"/>
    </source>
</evidence>
<dbReference type="InterPro" id="IPR051046">
    <property type="entry name" value="MurCDEF_CellWall_CoF430Synth"/>
</dbReference>
<evidence type="ECO:0000256" key="2">
    <source>
        <dbReference type="ARBA" id="ARBA00022598"/>
    </source>
</evidence>
<dbReference type="GO" id="GO:0071555">
    <property type="term" value="P:cell wall organization"/>
    <property type="evidence" value="ECO:0007669"/>
    <property type="project" value="UniProtKB-KW"/>
</dbReference>
<keyword evidence="2 10" id="KW-0436">Ligase</keyword>
<keyword evidence="5 10" id="KW-0067">ATP-binding</keyword>
<dbReference type="GO" id="GO:0005524">
    <property type="term" value="F:ATP binding"/>
    <property type="evidence" value="ECO:0007669"/>
    <property type="project" value="UniProtKB-UniRule"/>
</dbReference>
<comment type="similarity">
    <text evidence="10">Belongs to the MurCDEF family. MurF subfamily.</text>
</comment>
<dbReference type="Pfam" id="PF02875">
    <property type="entry name" value="Mur_ligase_C"/>
    <property type="match status" value="1"/>
</dbReference>
<dbReference type="UniPathway" id="UPA00219"/>
<feature type="binding site" evidence="10">
    <location>
        <begin position="112"/>
        <end position="118"/>
    </location>
    <ligand>
        <name>ATP</name>
        <dbReference type="ChEBI" id="CHEBI:30616"/>
    </ligand>
</feature>
<evidence type="ECO:0000256" key="6">
    <source>
        <dbReference type="ARBA" id="ARBA00022960"/>
    </source>
</evidence>
<feature type="domain" description="Mur ligase central" evidence="13">
    <location>
        <begin position="110"/>
        <end position="296"/>
    </location>
</feature>